<keyword evidence="1" id="KW-0472">Membrane</keyword>
<gene>
    <name evidence="2" type="ORF">RFM23_24830</name>
</gene>
<evidence type="ECO:0000313" key="3">
    <source>
        <dbReference type="Proteomes" id="UP001276564"/>
    </source>
</evidence>
<dbReference type="Proteomes" id="UP001276564">
    <property type="component" value="Unassembled WGS sequence"/>
</dbReference>
<keyword evidence="1" id="KW-1133">Transmembrane helix</keyword>
<sequence>MNWPYLRRGDIAGILFVAVFVGVALFVLLVFPGLGPRENFGFGPEWQCARMEQGDPICVKLVDRDGAK</sequence>
<keyword evidence="1" id="KW-0812">Transmembrane</keyword>
<organism evidence="2 3">
    <name type="scientific">Mesorhizobium abyssinicae</name>
    <dbReference type="NCBI Taxonomy" id="1209958"/>
    <lineage>
        <taxon>Bacteria</taxon>
        <taxon>Pseudomonadati</taxon>
        <taxon>Pseudomonadota</taxon>
        <taxon>Alphaproteobacteria</taxon>
        <taxon>Hyphomicrobiales</taxon>
        <taxon>Phyllobacteriaceae</taxon>
        <taxon>Mesorhizobium</taxon>
    </lineage>
</organism>
<proteinExistence type="predicted"/>
<feature type="transmembrane region" description="Helical" evidence="1">
    <location>
        <begin position="12"/>
        <end position="34"/>
    </location>
</feature>
<evidence type="ECO:0000313" key="2">
    <source>
        <dbReference type="EMBL" id="MDX8540846.1"/>
    </source>
</evidence>
<dbReference type="RefSeq" id="WP_127392782.1">
    <property type="nucleotide sequence ID" value="NZ_JARAKC010000002.1"/>
</dbReference>
<keyword evidence="3" id="KW-1185">Reference proteome</keyword>
<evidence type="ECO:0000256" key="1">
    <source>
        <dbReference type="SAM" id="Phobius"/>
    </source>
</evidence>
<protein>
    <submittedName>
        <fullName evidence="2">Uncharacterized protein</fullName>
    </submittedName>
</protein>
<reference evidence="2 3" key="1">
    <citation type="submission" date="2023-08" db="EMBL/GenBank/DDBJ databases">
        <title>Implementing the SeqCode for naming new Mesorhizobium species isolated from Vachellia karroo root nodules.</title>
        <authorList>
            <person name="Van Lill M."/>
        </authorList>
    </citation>
    <scope>NUCLEOTIDE SEQUENCE [LARGE SCALE GENOMIC DNA]</scope>
    <source>
        <strain evidence="2 3">VK4B</strain>
    </source>
</reference>
<accession>A0ABU5AUF7</accession>
<dbReference type="EMBL" id="JAVIIP010000016">
    <property type="protein sequence ID" value="MDX8540846.1"/>
    <property type="molecule type" value="Genomic_DNA"/>
</dbReference>
<name>A0ABU5AUF7_9HYPH</name>
<comment type="caution">
    <text evidence="2">The sequence shown here is derived from an EMBL/GenBank/DDBJ whole genome shotgun (WGS) entry which is preliminary data.</text>
</comment>